<name>A0ABV9ZGE8_9PSEU</name>
<evidence type="ECO:0000313" key="3">
    <source>
        <dbReference type="EMBL" id="MFC5139696.1"/>
    </source>
</evidence>
<organism evidence="3 4">
    <name type="scientific">Actinomycetospora rhizophila</name>
    <dbReference type="NCBI Taxonomy" id="1416876"/>
    <lineage>
        <taxon>Bacteria</taxon>
        <taxon>Bacillati</taxon>
        <taxon>Actinomycetota</taxon>
        <taxon>Actinomycetes</taxon>
        <taxon>Pseudonocardiales</taxon>
        <taxon>Pseudonocardiaceae</taxon>
        <taxon>Actinomycetospora</taxon>
    </lineage>
</organism>
<keyword evidence="1 3" id="KW-0378">Hydrolase</keyword>
<dbReference type="PRINTS" id="PR00111">
    <property type="entry name" value="ABHYDROLASE"/>
</dbReference>
<reference evidence="4" key="1">
    <citation type="journal article" date="2019" name="Int. J. Syst. Evol. Microbiol.">
        <title>The Global Catalogue of Microorganisms (GCM) 10K type strain sequencing project: providing services to taxonomists for standard genome sequencing and annotation.</title>
        <authorList>
            <consortium name="The Broad Institute Genomics Platform"/>
            <consortium name="The Broad Institute Genome Sequencing Center for Infectious Disease"/>
            <person name="Wu L."/>
            <person name="Ma J."/>
        </authorList>
    </citation>
    <scope>NUCLEOTIDE SEQUENCE [LARGE SCALE GENOMIC DNA]</scope>
    <source>
        <strain evidence="4">XZYJ18</strain>
    </source>
</reference>
<dbReference type="PRINTS" id="PR00412">
    <property type="entry name" value="EPOXHYDRLASE"/>
</dbReference>
<feature type="domain" description="AB hydrolase-1" evidence="2">
    <location>
        <begin position="16"/>
        <end position="253"/>
    </location>
</feature>
<keyword evidence="4" id="KW-1185">Reference proteome</keyword>
<comment type="caution">
    <text evidence="3">The sequence shown here is derived from an EMBL/GenBank/DDBJ whole genome shotgun (WGS) entry which is preliminary data.</text>
</comment>
<dbReference type="InterPro" id="IPR029058">
    <property type="entry name" value="AB_hydrolase_fold"/>
</dbReference>
<evidence type="ECO:0000313" key="4">
    <source>
        <dbReference type="Proteomes" id="UP001596175"/>
    </source>
</evidence>
<dbReference type="InterPro" id="IPR000639">
    <property type="entry name" value="Epox_hydrolase-like"/>
</dbReference>
<dbReference type="PANTHER" id="PTHR43798">
    <property type="entry name" value="MONOACYLGLYCEROL LIPASE"/>
    <property type="match status" value="1"/>
</dbReference>
<dbReference type="InterPro" id="IPR050266">
    <property type="entry name" value="AB_hydrolase_sf"/>
</dbReference>
<dbReference type="RefSeq" id="WP_378021872.1">
    <property type="nucleotide sequence ID" value="NZ_JBHSKG010000007.1"/>
</dbReference>
<dbReference type="PANTHER" id="PTHR43798:SF31">
    <property type="entry name" value="AB HYDROLASE SUPERFAMILY PROTEIN YCLE"/>
    <property type="match status" value="1"/>
</dbReference>
<dbReference type="InterPro" id="IPR000073">
    <property type="entry name" value="AB_hydrolase_1"/>
</dbReference>
<dbReference type="GO" id="GO:0016787">
    <property type="term" value="F:hydrolase activity"/>
    <property type="evidence" value="ECO:0007669"/>
    <property type="project" value="UniProtKB-KW"/>
</dbReference>
<dbReference type="Pfam" id="PF12697">
    <property type="entry name" value="Abhydrolase_6"/>
    <property type="match status" value="1"/>
</dbReference>
<protein>
    <submittedName>
        <fullName evidence="3">Alpha/beta fold hydrolase</fullName>
    </submittedName>
</protein>
<accession>A0ABV9ZGE8</accession>
<dbReference type="Proteomes" id="UP001596175">
    <property type="component" value="Unassembled WGS sequence"/>
</dbReference>
<dbReference type="EMBL" id="JBHSKG010000007">
    <property type="protein sequence ID" value="MFC5139696.1"/>
    <property type="molecule type" value="Genomic_DNA"/>
</dbReference>
<evidence type="ECO:0000259" key="2">
    <source>
        <dbReference type="Pfam" id="PF12697"/>
    </source>
</evidence>
<dbReference type="Gene3D" id="3.40.50.1820">
    <property type="entry name" value="alpha/beta hydrolase"/>
    <property type="match status" value="1"/>
</dbReference>
<sequence length="268" mass="28317">MGTEVDVLDAGAGPPVVLLHSSVSGNRQWKALIAELRDRHRVLAINLLGYGSTPPWPGDRPQRLTDQAALVHAVLDGIDGPVALVGHSFGGAVAMRAAVELGDRVGALVLLEPNPVALLRRAGRDDAFVEACALRDHVQGHGASGTWADAAPRFADYWLGDGAWDAMPETRRAAFVAALPPNRHEWDAVTDPDLILDDVAPTGAPTLLVHDPATRRPIRELAELLAAARPGWRVHTLDGGGHMAPLVRPDLVNPVVAAFLAAAFLAAS</sequence>
<evidence type="ECO:0000256" key="1">
    <source>
        <dbReference type="ARBA" id="ARBA00022801"/>
    </source>
</evidence>
<gene>
    <name evidence="3" type="ORF">ACFPK1_15755</name>
</gene>
<proteinExistence type="predicted"/>
<dbReference type="SUPFAM" id="SSF53474">
    <property type="entry name" value="alpha/beta-Hydrolases"/>
    <property type="match status" value="1"/>
</dbReference>